<organism evidence="1 2">
    <name type="scientific">Paenibacillus filicis</name>
    <dbReference type="NCBI Taxonomy" id="669464"/>
    <lineage>
        <taxon>Bacteria</taxon>
        <taxon>Bacillati</taxon>
        <taxon>Bacillota</taxon>
        <taxon>Bacilli</taxon>
        <taxon>Bacillales</taxon>
        <taxon>Paenibacillaceae</taxon>
        <taxon>Paenibacillus</taxon>
    </lineage>
</organism>
<comment type="caution">
    <text evidence="1">The sequence shown here is derived from an EMBL/GenBank/DDBJ whole genome shotgun (WGS) entry which is preliminary data.</text>
</comment>
<evidence type="ECO:0000313" key="1">
    <source>
        <dbReference type="EMBL" id="MEK8126963.1"/>
    </source>
</evidence>
<sequence>MGKKLYARPEVMSHEMIAFETGLSSCIKIATVQNTNPPEKVCLYPNHKWGPLPK</sequence>
<name>A0ABU9DFX5_9BACL</name>
<dbReference type="EMBL" id="JBBPCC010000001">
    <property type="protein sequence ID" value="MEK8126963.1"/>
    <property type="molecule type" value="Genomic_DNA"/>
</dbReference>
<accession>A0ABU9DFX5</accession>
<dbReference type="RefSeq" id="WP_341414005.1">
    <property type="nucleotide sequence ID" value="NZ_JBBPCC010000001.1"/>
</dbReference>
<gene>
    <name evidence="1" type="ORF">WMW72_03470</name>
</gene>
<dbReference type="Proteomes" id="UP001469365">
    <property type="component" value="Unassembled WGS sequence"/>
</dbReference>
<keyword evidence="2" id="KW-1185">Reference proteome</keyword>
<reference evidence="1 2" key="1">
    <citation type="submission" date="2024-04" db="EMBL/GenBank/DDBJ databases">
        <title>draft genome sequnece of Paenibacillus filicis.</title>
        <authorList>
            <person name="Kim D.-U."/>
        </authorList>
    </citation>
    <scope>NUCLEOTIDE SEQUENCE [LARGE SCALE GENOMIC DNA]</scope>
    <source>
        <strain evidence="1 2">KACC14197</strain>
    </source>
</reference>
<protein>
    <submittedName>
        <fullName evidence="1">Uncharacterized protein</fullName>
    </submittedName>
</protein>
<evidence type="ECO:0000313" key="2">
    <source>
        <dbReference type="Proteomes" id="UP001469365"/>
    </source>
</evidence>
<proteinExistence type="predicted"/>